<comment type="similarity">
    <text evidence="2">Belongs to the carotenoid oxygenase family.</text>
</comment>
<evidence type="ECO:0000256" key="5">
    <source>
        <dbReference type="ARBA" id="ARBA00022723"/>
    </source>
</evidence>
<keyword evidence="7" id="KW-0809">Transit peptide</keyword>
<evidence type="ECO:0000256" key="6">
    <source>
        <dbReference type="ARBA" id="ARBA00022865"/>
    </source>
</evidence>
<dbReference type="GO" id="GO:0009570">
    <property type="term" value="C:chloroplast stroma"/>
    <property type="evidence" value="ECO:0007669"/>
    <property type="project" value="TreeGrafter"/>
</dbReference>
<dbReference type="PANTHER" id="PTHR10543">
    <property type="entry name" value="BETA-CAROTENE DIOXYGENASE"/>
    <property type="match status" value="1"/>
</dbReference>
<comment type="catalytic activity">
    <reaction evidence="12">
        <text>9'-cis-neoxanthin + O2 = (3S,5R,6R)-3,5-dihydroxy-6,7-didehydro-5,6-dihydro-12'-apo-beta-caroten-12'-al + 2-cis,4-trans-xanthoxin</text>
        <dbReference type="Rhea" id="RHEA:19677"/>
        <dbReference type="ChEBI" id="CHEBI:15379"/>
        <dbReference type="ChEBI" id="CHEBI:32304"/>
        <dbReference type="ChEBI" id="CHEBI:34596"/>
        <dbReference type="ChEBI" id="CHEBI:35306"/>
        <dbReference type="EC" id="1.13.11.51"/>
    </reaction>
</comment>
<dbReference type="GO" id="GO:0046872">
    <property type="term" value="F:metal ion binding"/>
    <property type="evidence" value="ECO:0007669"/>
    <property type="project" value="UniProtKB-KW"/>
</dbReference>
<keyword evidence="17" id="KW-1185">Reference proteome</keyword>
<proteinExistence type="inferred from homology"/>
<keyword evidence="8" id="KW-0223">Dioxygenase</keyword>
<evidence type="ECO:0000256" key="13">
    <source>
        <dbReference type="ARBA" id="ARBA00039007"/>
    </source>
</evidence>
<evidence type="ECO:0000256" key="1">
    <source>
        <dbReference type="ARBA" id="ARBA00004229"/>
    </source>
</evidence>
<keyword evidence="3" id="KW-0150">Chloroplast</keyword>
<dbReference type="EC" id="1.13.11.51" evidence="13"/>
<evidence type="ECO:0000256" key="10">
    <source>
        <dbReference type="ARBA" id="ARBA00023004"/>
    </source>
</evidence>
<evidence type="ECO:0000256" key="3">
    <source>
        <dbReference type="ARBA" id="ARBA00022528"/>
    </source>
</evidence>
<feature type="binding site" evidence="15">
    <location>
        <position position="108"/>
    </location>
    <ligand>
        <name>Fe cation</name>
        <dbReference type="ChEBI" id="CHEBI:24875"/>
        <note>catalytic</note>
    </ligand>
</feature>
<comment type="caution">
    <text evidence="16">The sequence shown here is derived from an EMBL/GenBank/DDBJ whole genome shotgun (WGS) entry which is preliminary data.</text>
</comment>
<keyword evidence="4" id="KW-0934">Plastid</keyword>
<evidence type="ECO:0000256" key="14">
    <source>
        <dbReference type="ARBA" id="ARBA00048369"/>
    </source>
</evidence>
<dbReference type="Pfam" id="PF03055">
    <property type="entry name" value="RPE65"/>
    <property type="match status" value="1"/>
</dbReference>
<dbReference type="PANTHER" id="PTHR10543:SF26">
    <property type="entry name" value="9-CIS-EPOXYCAROTENOID DIOXYGENASE NCED3, CHLOROPLASTIC"/>
    <property type="match status" value="1"/>
</dbReference>
<evidence type="ECO:0000256" key="4">
    <source>
        <dbReference type="ARBA" id="ARBA00022640"/>
    </source>
</evidence>
<reference evidence="16" key="1">
    <citation type="submission" date="2020-10" db="EMBL/GenBank/DDBJ databases">
        <authorList>
            <person name="Han B."/>
            <person name="Lu T."/>
            <person name="Zhao Q."/>
            <person name="Huang X."/>
            <person name="Zhao Y."/>
        </authorList>
    </citation>
    <scope>NUCLEOTIDE SEQUENCE</scope>
</reference>
<keyword evidence="5 15" id="KW-0479">Metal-binding</keyword>
<comment type="subcellular location">
    <subcellularLocation>
        <location evidence="1">Plastid</location>
        <location evidence="1">Chloroplast</location>
    </subcellularLocation>
</comment>
<dbReference type="GO" id="GO:0009688">
    <property type="term" value="P:abscisic acid biosynthetic process"/>
    <property type="evidence" value="ECO:0007669"/>
    <property type="project" value="UniProtKB-KW"/>
</dbReference>
<comment type="catalytic activity">
    <reaction evidence="11">
        <text>9-cis-violaxanthin + O2 = (3S,5R,6S)-5,6-epoxy-3-hydroxy-5,6-dihydro-12'-apo-beta-caroten-12'-al + 2-cis,4-trans-xanthoxin</text>
        <dbReference type="Rhea" id="RHEA:16541"/>
        <dbReference type="ChEBI" id="CHEBI:15379"/>
        <dbReference type="ChEBI" id="CHEBI:32304"/>
        <dbReference type="ChEBI" id="CHEBI:34597"/>
        <dbReference type="ChEBI" id="CHEBI:35305"/>
        <dbReference type="EC" id="1.13.11.51"/>
    </reaction>
</comment>
<name>A0A811R1I9_9POAL</name>
<evidence type="ECO:0000256" key="8">
    <source>
        <dbReference type="ARBA" id="ARBA00022964"/>
    </source>
</evidence>
<comment type="cofactor">
    <cofactor evidence="15">
        <name>Fe(2+)</name>
        <dbReference type="ChEBI" id="CHEBI:29033"/>
    </cofactor>
    <text evidence="15">Binds 1 Fe(2+) ion per subunit.</text>
</comment>
<gene>
    <name evidence="16" type="ORF">NCGR_LOCUS47142</name>
</gene>
<keyword evidence="10 15" id="KW-0408">Iron</keyword>
<dbReference type="Proteomes" id="UP000604825">
    <property type="component" value="Unassembled WGS sequence"/>
</dbReference>
<evidence type="ECO:0000256" key="7">
    <source>
        <dbReference type="ARBA" id="ARBA00022946"/>
    </source>
</evidence>
<dbReference type="OrthoDB" id="1609774at2759"/>
<dbReference type="GO" id="GO:0045549">
    <property type="term" value="F:9-cis-epoxycarotenoid dioxygenase activity"/>
    <property type="evidence" value="ECO:0007669"/>
    <property type="project" value="UniProtKB-EC"/>
</dbReference>
<keyword evidence="6" id="KW-0937">Abscisic acid biosynthesis</keyword>
<evidence type="ECO:0000256" key="2">
    <source>
        <dbReference type="ARBA" id="ARBA00006787"/>
    </source>
</evidence>
<dbReference type="InterPro" id="IPR004294">
    <property type="entry name" value="Carotenoid_Oase"/>
</dbReference>
<organism evidence="16 17">
    <name type="scientific">Miscanthus lutarioriparius</name>
    <dbReference type="NCBI Taxonomy" id="422564"/>
    <lineage>
        <taxon>Eukaryota</taxon>
        <taxon>Viridiplantae</taxon>
        <taxon>Streptophyta</taxon>
        <taxon>Embryophyta</taxon>
        <taxon>Tracheophyta</taxon>
        <taxon>Spermatophyta</taxon>
        <taxon>Magnoliopsida</taxon>
        <taxon>Liliopsida</taxon>
        <taxon>Poales</taxon>
        <taxon>Poaceae</taxon>
        <taxon>PACMAD clade</taxon>
        <taxon>Panicoideae</taxon>
        <taxon>Andropogonodae</taxon>
        <taxon>Andropogoneae</taxon>
        <taxon>Saccharinae</taxon>
        <taxon>Miscanthus</taxon>
    </lineage>
</organism>
<dbReference type="AlphaFoldDB" id="A0A811R1I9"/>
<dbReference type="EMBL" id="CAJGYO010000012">
    <property type="protein sequence ID" value="CAD6263837.1"/>
    <property type="molecule type" value="Genomic_DNA"/>
</dbReference>
<evidence type="ECO:0000256" key="9">
    <source>
        <dbReference type="ARBA" id="ARBA00023002"/>
    </source>
</evidence>
<keyword evidence="9" id="KW-0560">Oxidoreductase</keyword>
<evidence type="ECO:0000313" key="16">
    <source>
        <dbReference type="EMBL" id="CAD6263837.1"/>
    </source>
</evidence>
<evidence type="ECO:0000256" key="15">
    <source>
        <dbReference type="PIRSR" id="PIRSR604294-1"/>
    </source>
</evidence>
<comment type="catalytic activity">
    <reaction evidence="14">
        <text>a 9-cis-epoxycarotenoid + O2 = a 12'-apo-carotenal + 2-cis,4-trans-xanthoxin</text>
        <dbReference type="Rhea" id="RHEA:23328"/>
        <dbReference type="ChEBI" id="CHEBI:15379"/>
        <dbReference type="ChEBI" id="CHEBI:32304"/>
        <dbReference type="ChEBI" id="CHEBI:51972"/>
        <dbReference type="ChEBI" id="CHEBI:51973"/>
        <dbReference type="EC" id="1.13.11.51"/>
    </reaction>
</comment>
<accession>A0A811R1I9</accession>
<protein>
    <recommendedName>
        <fullName evidence="13">9-cis-epoxycarotenoid dioxygenase</fullName>
        <ecNumber evidence="13">1.13.11.51</ecNumber>
    </recommendedName>
</protein>
<dbReference type="GO" id="GO:0016121">
    <property type="term" value="P:carotene catabolic process"/>
    <property type="evidence" value="ECO:0007669"/>
    <property type="project" value="TreeGrafter"/>
</dbReference>
<evidence type="ECO:0000256" key="12">
    <source>
        <dbReference type="ARBA" id="ARBA00036784"/>
    </source>
</evidence>
<sequence>MVHAVRIRNGAAESYACRFTETIGELHGHSGIARLALFYARRLCDLVDPSRGTGVANAGLVYFNGRLLAMSEDDLPYQVRVTADGDLRTVGRYDFDGQLAGCASMIAHPKLDPASGELFALSYDVHCPVSPTASTAPSSANGSWRPRPDDDFLIPWFFLDTDDDD</sequence>
<evidence type="ECO:0000256" key="11">
    <source>
        <dbReference type="ARBA" id="ARBA00035929"/>
    </source>
</evidence>
<evidence type="ECO:0000313" key="17">
    <source>
        <dbReference type="Proteomes" id="UP000604825"/>
    </source>
</evidence>